<evidence type="ECO:0000256" key="1">
    <source>
        <dbReference type="PROSITE-ProRule" id="PRU00489"/>
    </source>
</evidence>
<dbReference type="GO" id="GO:0008168">
    <property type="term" value="F:methyltransferase activity"/>
    <property type="evidence" value="ECO:0007669"/>
    <property type="project" value="UniProtKB-KW"/>
</dbReference>
<evidence type="ECO:0000313" key="3">
    <source>
        <dbReference type="Proteomes" id="UP000034883"/>
    </source>
</evidence>
<organism evidence="2 3">
    <name type="scientific">Sandaracinus amylolyticus</name>
    <dbReference type="NCBI Taxonomy" id="927083"/>
    <lineage>
        <taxon>Bacteria</taxon>
        <taxon>Pseudomonadati</taxon>
        <taxon>Myxococcota</taxon>
        <taxon>Polyangia</taxon>
        <taxon>Polyangiales</taxon>
        <taxon>Sandaracinaceae</taxon>
        <taxon>Sandaracinus</taxon>
    </lineage>
</organism>
<name>A0A0F6YHR1_9BACT</name>
<dbReference type="RefSeq" id="WP_053233273.1">
    <property type="nucleotide sequence ID" value="NZ_CP011125.1"/>
</dbReference>
<comment type="similarity">
    <text evidence="1">Belongs to the MT-A70-like family.</text>
</comment>
<dbReference type="GO" id="GO:0032259">
    <property type="term" value="P:methylation"/>
    <property type="evidence" value="ECO:0007669"/>
    <property type="project" value="UniProtKB-KW"/>
</dbReference>
<dbReference type="AlphaFoldDB" id="A0A0F6YHR1"/>
<protein>
    <submittedName>
        <fullName evidence="2">Adenine-specific DNA methyltransferase</fullName>
    </submittedName>
</protein>
<dbReference type="STRING" id="927083.DB32_003212"/>
<keyword evidence="2" id="KW-0489">Methyltransferase</keyword>
<dbReference type="EMBL" id="CP011125">
    <property type="protein sequence ID" value="AKF06063.1"/>
    <property type="molecule type" value="Genomic_DNA"/>
</dbReference>
<gene>
    <name evidence="2" type="ORF">DB32_003212</name>
</gene>
<proteinExistence type="inferred from homology"/>
<dbReference type="Proteomes" id="UP000034883">
    <property type="component" value="Chromosome"/>
</dbReference>
<dbReference type="PROSITE" id="PS51143">
    <property type="entry name" value="MT_A70"/>
    <property type="match status" value="1"/>
</dbReference>
<dbReference type="Pfam" id="PF05063">
    <property type="entry name" value="MT-A70"/>
    <property type="match status" value="1"/>
</dbReference>
<dbReference type="InterPro" id="IPR007757">
    <property type="entry name" value="MT-A70-like"/>
</dbReference>
<dbReference type="KEGG" id="samy:DB32_003212"/>
<evidence type="ECO:0000313" key="2">
    <source>
        <dbReference type="EMBL" id="AKF06063.1"/>
    </source>
</evidence>
<keyword evidence="3" id="KW-1185">Reference proteome</keyword>
<reference evidence="2 3" key="1">
    <citation type="submission" date="2015-03" db="EMBL/GenBank/DDBJ databases">
        <title>Genome assembly of Sandaracinus amylolyticus DSM 53668.</title>
        <authorList>
            <person name="Sharma G."/>
            <person name="Subramanian S."/>
        </authorList>
    </citation>
    <scope>NUCLEOTIDE SEQUENCE [LARGE SCALE GENOMIC DNA]</scope>
    <source>
        <strain evidence="2 3">DSM 53668</strain>
    </source>
</reference>
<accession>A0A0F6YHR1</accession>
<keyword evidence="2" id="KW-0808">Transferase</keyword>
<dbReference type="OrthoDB" id="9800596at2"/>
<sequence length="214" mass="24176">MTDLFGTNETAWRCILMDPPWAERGGGKIKRGADRHYQLADTPSILRAIRGSGVFTPAANAHLWCWYTDNFIEDALGLVRDLGFRPVRTFIWAKTDAEVDEDELSPDELDAHLRIGIGQYGRGCHEGMIFAVRGSGQSPEVWTGRRDVRSLFHAPHPRDEHGKRIHSRKPPRSYELMESVSKGPRIEFFARVPRVAIDGERWAVWGNQAPAEGT</sequence>